<evidence type="ECO:0000256" key="8">
    <source>
        <dbReference type="ARBA" id="ARBA00023306"/>
    </source>
</evidence>
<dbReference type="PANTHER" id="PTHR35851">
    <property type="entry name" value="CELL DIVISION PROTEIN FTSQ"/>
    <property type="match status" value="1"/>
</dbReference>
<dbReference type="InterPro" id="IPR013685">
    <property type="entry name" value="POTRA_FtsQ_type"/>
</dbReference>
<dbReference type="GO" id="GO:0032153">
    <property type="term" value="C:cell division site"/>
    <property type="evidence" value="ECO:0007669"/>
    <property type="project" value="UniProtKB-UniRule"/>
</dbReference>
<dbReference type="EMBL" id="CAJQUM010000001">
    <property type="protein sequence ID" value="CAG4884118.1"/>
    <property type="molecule type" value="Genomic_DNA"/>
</dbReference>
<evidence type="ECO:0000313" key="12">
    <source>
        <dbReference type="Proteomes" id="UP000742786"/>
    </source>
</evidence>
<keyword evidence="2 9" id="KW-1003">Cell membrane</keyword>
<evidence type="ECO:0000256" key="3">
    <source>
        <dbReference type="ARBA" id="ARBA00022519"/>
    </source>
</evidence>
<evidence type="ECO:0000259" key="10">
    <source>
        <dbReference type="PROSITE" id="PS51779"/>
    </source>
</evidence>
<dbReference type="GO" id="GO:0043093">
    <property type="term" value="P:FtsZ-dependent cytokinesis"/>
    <property type="evidence" value="ECO:0007669"/>
    <property type="project" value="UniProtKB-UniRule"/>
</dbReference>
<keyword evidence="8 9" id="KW-0131">Cell cycle</keyword>
<gene>
    <name evidence="9 11" type="primary">ftsQ</name>
    <name evidence="11" type="ORF">GTOL_12001</name>
</gene>
<comment type="function">
    <text evidence="9">Essential cell division protein. May link together the upstream cell division proteins, which are predominantly cytoplasmic, with the downstream cell division proteins, which are predominantly periplasmic. May control correct divisome assembly.</text>
</comment>
<evidence type="ECO:0000256" key="2">
    <source>
        <dbReference type="ARBA" id="ARBA00022475"/>
    </source>
</evidence>
<keyword evidence="3 9" id="KW-0997">Cell inner membrane</keyword>
<dbReference type="GO" id="GO:0090529">
    <property type="term" value="P:cell septum assembly"/>
    <property type="evidence" value="ECO:0007669"/>
    <property type="project" value="InterPro"/>
</dbReference>
<keyword evidence="7 9" id="KW-0472">Membrane</keyword>
<evidence type="ECO:0000256" key="5">
    <source>
        <dbReference type="ARBA" id="ARBA00022692"/>
    </source>
</evidence>
<dbReference type="Pfam" id="PF03799">
    <property type="entry name" value="FtsQ_DivIB_C"/>
    <property type="match status" value="1"/>
</dbReference>
<dbReference type="HAMAP" id="MF_00911">
    <property type="entry name" value="FtsQ_subfam"/>
    <property type="match status" value="1"/>
</dbReference>
<keyword evidence="6 9" id="KW-1133">Transmembrane helix</keyword>
<keyword evidence="4 9" id="KW-0132">Cell division</keyword>
<comment type="subunit">
    <text evidence="9">Part of a complex composed of FtsB, FtsL and FtsQ.</text>
</comment>
<dbReference type="Pfam" id="PF08478">
    <property type="entry name" value="POTRA_1"/>
    <property type="match status" value="1"/>
</dbReference>
<name>A0A916J508_9PROT</name>
<feature type="domain" description="POTRA" evidence="10">
    <location>
        <begin position="58"/>
        <end position="127"/>
    </location>
</feature>
<keyword evidence="12" id="KW-1185">Reference proteome</keyword>
<dbReference type="InterPro" id="IPR026579">
    <property type="entry name" value="FtsQ"/>
</dbReference>
<dbReference type="Gene3D" id="3.10.20.310">
    <property type="entry name" value="membrane protein fhac"/>
    <property type="match status" value="1"/>
</dbReference>
<protein>
    <recommendedName>
        <fullName evidence="9">Cell division protein FtsQ</fullName>
    </recommendedName>
</protein>
<proteinExistence type="inferred from homology"/>
<sequence length="261" mass="29100">MAKANSKPSKRGKKPQAAADTFWDRPPLMNLLADVLLIFALTALAYAALVGVQRLPVFPLRQLVVASNVRQVTSMQIEYAARSSVAGNFFTVNLGTVRASFEKLPWVRHAEVRRIWPDGIEVSIEEQVAAARWREADGEYRLVNTFGEVFVAASESDLPVFSGPEGSAAQMLARWQEFILALAALGRQPGEMVLSQRQAWQVKLDNGLLLLLGRDDTAHPVSERLARFVAAYPELEQKLHFRPGMIDMRYPNGFTVREAHT</sequence>
<dbReference type="PROSITE" id="PS51779">
    <property type="entry name" value="POTRA"/>
    <property type="match status" value="1"/>
</dbReference>
<accession>A0A916J508</accession>
<evidence type="ECO:0000256" key="6">
    <source>
        <dbReference type="ARBA" id="ARBA00022989"/>
    </source>
</evidence>
<evidence type="ECO:0000256" key="4">
    <source>
        <dbReference type="ARBA" id="ARBA00022618"/>
    </source>
</evidence>
<evidence type="ECO:0000256" key="7">
    <source>
        <dbReference type="ARBA" id="ARBA00023136"/>
    </source>
</evidence>
<comment type="subcellular location">
    <subcellularLocation>
        <location evidence="9">Cell inner membrane</location>
        <topology evidence="9">Single-pass type II membrane protein</topology>
    </subcellularLocation>
    <subcellularLocation>
        <location evidence="1">Membrane</location>
    </subcellularLocation>
    <text evidence="9">Localizes to the division septum.</text>
</comment>
<dbReference type="Gene3D" id="3.40.50.11690">
    <property type="entry name" value="Cell division protein FtsQ/DivIB"/>
    <property type="match status" value="1"/>
</dbReference>
<comment type="similarity">
    <text evidence="9">Belongs to the FtsQ/DivIB family. FtsQ subfamily.</text>
</comment>
<dbReference type="Proteomes" id="UP000742786">
    <property type="component" value="Unassembled WGS sequence"/>
</dbReference>
<keyword evidence="5 9" id="KW-0812">Transmembrane</keyword>
<dbReference type="GO" id="GO:0005886">
    <property type="term" value="C:plasma membrane"/>
    <property type="evidence" value="ECO:0007669"/>
    <property type="project" value="UniProtKB-SubCell"/>
</dbReference>
<evidence type="ECO:0000256" key="9">
    <source>
        <dbReference type="HAMAP-Rule" id="MF_00911"/>
    </source>
</evidence>
<comment type="caution">
    <text evidence="11">The sequence shown here is derived from an EMBL/GenBank/DDBJ whole genome shotgun (WGS) entry which is preliminary data.</text>
</comment>
<dbReference type="AlphaFoldDB" id="A0A916J508"/>
<evidence type="ECO:0000256" key="1">
    <source>
        <dbReference type="ARBA" id="ARBA00004370"/>
    </source>
</evidence>
<organism evidence="11 12">
    <name type="scientific">Georgfuchsia toluolica</name>
    <dbReference type="NCBI Taxonomy" id="424218"/>
    <lineage>
        <taxon>Bacteria</taxon>
        <taxon>Pseudomonadati</taxon>
        <taxon>Pseudomonadota</taxon>
        <taxon>Betaproteobacteria</taxon>
        <taxon>Nitrosomonadales</taxon>
        <taxon>Sterolibacteriaceae</taxon>
        <taxon>Georgfuchsia</taxon>
    </lineage>
</organism>
<dbReference type="PANTHER" id="PTHR35851:SF1">
    <property type="entry name" value="CELL DIVISION PROTEIN FTSQ"/>
    <property type="match status" value="1"/>
</dbReference>
<dbReference type="InterPro" id="IPR005548">
    <property type="entry name" value="Cell_div_FtsQ/DivIB_C"/>
</dbReference>
<dbReference type="InterPro" id="IPR045335">
    <property type="entry name" value="FtsQ_C_sf"/>
</dbReference>
<dbReference type="InterPro" id="IPR034746">
    <property type="entry name" value="POTRA"/>
</dbReference>
<evidence type="ECO:0000313" key="11">
    <source>
        <dbReference type="EMBL" id="CAG4884118.1"/>
    </source>
</evidence>
<reference evidence="11" key="1">
    <citation type="submission" date="2021-04" db="EMBL/GenBank/DDBJ databases">
        <authorList>
            <person name="Hornung B."/>
        </authorList>
    </citation>
    <scope>NUCLEOTIDE SEQUENCE</scope>
    <source>
        <strain evidence="11">G5G6</strain>
    </source>
</reference>
<dbReference type="RefSeq" id="WP_220635997.1">
    <property type="nucleotide sequence ID" value="NZ_CAJQUM010000001.1"/>
</dbReference>